<dbReference type="InterPro" id="IPR017871">
    <property type="entry name" value="ABC_transporter-like_CS"/>
</dbReference>
<dbReference type="PROSITE" id="PS00211">
    <property type="entry name" value="ABC_TRANSPORTER_1"/>
    <property type="match status" value="1"/>
</dbReference>
<dbReference type="InterPro" id="IPR003593">
    <property type="entry name" value="AAA+_ATPase"/>
</dbReference>
<keyword evidence="3 6" id="KW-0067">ATP-binding</keyword>
<dbReference type="InterPro" id="IPR017911">
    <property type="entry name" value="MacB-like_ATP-bd"/>
</dbReference>
<dbReference type="Gene3D" id="3.40.50.300">
    <property type="entry name" value="P-loop containing nucleotide triphosphate hydrolases"/>
    <property type="match status" value="1"/>
</dbReference>
<dbReference type="CDD" id="cd03255">
    <property type="entry name" value="ABC_MJ0796_LolCDE_FtsE"/>
    <property type="match status" value="1"/>
</dbReference>
<evidence type="ECO:0000256" key="3">
    <source>
        <dbReference type="ARBA" id="ARBA00022840"/>
    </source>
</evidence>
<dbReference type="PROSITE" id="PS50893">
    <property type="entry name" value="ABC_TRANSPORTER_2"/>
    <property type="match status" value="1"/>
</dbReference>
<organism evidence="6 7">
    <name type="scientific">Cellulomonas alba</name>
    <dbReference type="NCBI Taxonomy" id="3053467"/>
    <lineage>
        <taxon>Bacteria</taxon>
        <taxon>Bacillati</taxon>
        <taxon>Actinomycetota</taxon>
        <taxon>Actinomycetes</taxon>
        <taxon>Micrococcales</taxon>
        <taxon>Cellulomonadaceae</taxon>
        <taxon>Cellulomonas</taxon>
    </lineage>
</organism>
<dbReference type="InterPro" id="IPR027417">
    <property type="entry name" value="P-loop_NTPase"/>
</dbReference>
<reference evidence="6 7" key="1">
    <citation type="submission" date="2023-06" db="EMBL/GenBank/DDBJ databases">
        <title>Cellulomonas sp. MW4 Whole genome sequence.</title>
        <authorList>
            <person name="Park S."/>
        </authorList>
    </citation>
    <scope>NUCLEOTIDE SEQUENCE [LARGE SCALE GENOMIC DNA]</scope>
    <source>
        <strain evidence="6 7">MW4</strain>
    </source>
</reference>
<dbReference type="InterPro" id="IPR015854">
    <property type="entry name" value="ABC_transpr_LolD-like"/>
</dbReference>
<dbReference type="GO" id="GO:0005524">
    <property type="term" value="F:ATP binding"/>
    <property type="evidence" value="ECO:0007669"/>
    <property type="project" value="UniProtKB-KW"/>
</dbReference>
<dbReference type="RefSeq" id="WP_289454804.1">
    <property type="nucleotide sequence ID" value="NZ_JAUCGQ010000001.1"/>
</dbReference>
<evidence type="ECO:0000313" key="6">
    <source>
        <dbReference type="EMBL" id="MDM7854989.1"/>
    </source>
</evidence>
<protein>
    <submittedName>
        <fullName evidence="6">ABC transporter ATP-binding protein</fullName>
    </submittedName>
</protein>
<evidence type="ECO:0000256" key="1">
    <source>
        <dbReference type="ARBA" id="ARBA00022448"/>
    </source>
</evidence>
<dbReference type="EMBL" id="JAUCGQ010000001">
    <property type="protein sequence ID" value="MDM7854989.1"/>
    <property type="molecule type" value="Genomic_DNA"/>
</dbReference>
<dbReference type="SUPFAM" id="SSF52540">
    <property type="entry name" value="P-loop containing nucleoside triphosphate hydrolases"/>
    <property type="match status" value="1"/>
</dbReference>
<dbReference type="Proteomes" id="UP001529338">
    <property type="component" value="Unassembled WGS sequence"/>
</dbReference>
<sequence>MSAEPVDAAAAGARPGSAAREPGAAVQVRGVHRTFGRGRSAVHALRGVDLDVSPGELVALVGRSGSGKTTLLNLVGGLDRPDQGTVLVDGVDVAALGDDEQAELRRDRVAFVFQTFGLMPVLTAAENVGIPLRLRVAPVAERERRVELLLDLVGLAPHALQRPDELSGGQQQRVAIARALAGSPRLLVADEPTGQLDTETGLSVMALIRGVVEAEGMTALVATHDPLMIALADRAVRLVDGRLVGDA</sequence>
<dbReference type="SMART" id="SM00382">
    <property type="entry name" value="AAA"/>
    <property type="match status" value="1"/>
</dbReference>
<evidence type="ECO:0000259" key="5">
    <source>
        <dbReference type="PROSITE" id="PS50893"/>
    </source>
</evidence>
<gene>
    <name evidence="6" type="ORF">QRT04_08600</name>
</gene>
<proteinExistence type="predicted"/>
<evidence type="ECO:0000313" key="7">
    <source>
        <dbReference type="Proteomes" id="UP001529338"/>
    </source>
</evidence>
<keyword evidence="7" id="KW-1185">Reference proteome</keyword>
<dbReference type="PANTHER" id="PTHR24220:SF685">
    <property type="entry name" value="ABC TRANSPORTER RELATED"/>
    <property type="match status" value="1"/>
</dbReference>
<keyword evidence="1" id="KW-0813">Transport</keyword>
<feature type="domain" description="ABC transporter" evidence="5">
    <location>
        <begin position="26"/>
        <end position="247"/>
    </location>
</feature>
<evidence type="ECO:0000256" key="4">
    <source>
        <dbReference type="SAM" id="MobiDB-lite"/>
    </source>
</evidence>
<keyword evidence="2" id="KW-0547">Nucleotide-binding</keyword>
<comment type="caution">
    <text evidence="6">The sequence shown here is derived from an EMBL/GenBank/DDBJ whole genome shotgun (WGS) entry which is preliminary data.</text>
</comment>
<dbReference type="InterPro" id="IPR003439">
    <property type="entry name" value="ABC_transporter-like_ATP-bd"/>
</dbReference>
<dbReference type="Pfam" id="PF00005">
    <property type="entry name" value="ABC_tran"/>
    <property type="match status" value="1"/>
</dbReference>
<name>A0ABT7SG24_9CELL</name>
<evidence type="ECO:0000256" key="2">
    <source>
        <dbReference type="ARBA" id="ARBA00022741"/>
    </source>
</evidence>
<dbReference type="PANTHER" id="PTHR24220">
    <property type="entry name" value="IMPORT ATP-BINDING PROTEIN"/>
    <property type="match status" value="1"/>
</dbReference>
<accession>A0ABT7SG24</accession>
<feature type="region of interest" description="Disordered" evidence="4">
    <location>
        <begin position="1"/>
        <end position="24"/>
    </location>
</feature>